<name>A0A2R4WYR1_9EURY</name>
<dbReference type="GeneID" id="36511346"/>
<evidence type="ECO:0000313" key="11">
    <source>
        <dbReference type="Proteomes" id="UP000244727"/>
    </source>
</evidence>
<protein>
    <recommendedName>
        <fullName evidence="3">mannan endo-1,4-beta-mannosidase</fullName>
        <ecNumber evidence="3">3.2.1.78</ecNumber>
    </recommendedName>
</protein>
<dbReference type="CDD" id="cd00063">
    <property type="entry name" value="FN3"/>
    <property type="match status" value="1"/>
</dbReference>
<keyword evidence="7" id="KW-0326">Glycosidase</keyword>
<dbReference type="InterPro" id="IPR013783">
    <property type="entry name" value="Ig-like_fold"/>
</dbReference>
<dbReference type="InterPro" id="IPR006311">
    <property type="entry name" value="TAT_signal"/>
</dbReference>
<evidence type="ECO:0000256" key="3">
    <source>
        <dbReference type="ARBA" id="ARBA00012706"/>
    </source>
</evidence>
<dbReference type="InterPro" id="IPR003961">
    <property type="entry name" value="FN3_dom"/>
</dbReference>
<dbReference type="EC" id="3.2.1.78" evidence="3"/>
<evidence type="ECO:0000256" key="8">
    <source>
        <dbReference type="SAM" id="MobiDB-lite"/>
    </source>
</evidence>
<dbReference type="GO" id="GO:0016985">
    <property type="term" value="F:mannan endo-1,4-beta-mannosidase activity"/>
    <property type="evidence" value="ECO:0007669"/>
    <property type="project" value="TreeGrafter"/>
</dbReference>
<dbReference type="Pfam" id="PF00041">
    <property type="entry name" value="fn3"/>
    <property type="match status" value="1"/>
</dbReference>
<dbReference type="PROSITE" id="PS00018">
    <property type="entry name" value="EF_HAND_1"/>
    <property type="match status" value="2"/>
</dbReference>
<dbReference type="Pfam" id="PF26410">
    <property type="entry name" value="GH5_mannosidase"/>
    <property type="match status" value="1"/>
</dbReference>
<dbReference type="RefSeq" id="WP_108381034.1">
    <property type="nucleotide sequence ID" value="NZ_CP028858.1"/>
</dbReference>
<dbReference type="InterPro" id="IPR036439">
    <property type="entry name" value="Dockerin_dom_sf"/>
</dbReference>
<dbReference type="InterPro" id="IPR036116">
    <property type="entry name" value="FN3_sf"/>
</dbReference>
<keyword evidence="6" id="KW-0378">Hydrolase</keyword>
<dbReference type="SMART" id="SM00060">
    <property type="entry name" value="FN3"/>
    <property type="match status" value="1"/>
</dbReference>
<dbReference type="Proteomes" id="UP000244727">
    <property type="component" value="Chromosome"/>
</dbReference>
<evidence type="ECO:0000256" key="7">
    <source>
        <dbReference type="ARBA" id="ARBA00023295"/>
    </source>
</evidence>
<dbReference type="PROSITE" id="PS50853">
    <property type="entry name" value="FN3"/>
    <property type="match status" value="1"/>
</dbReference>
<evidence type="ECO:0000259" key="9">
    <source>
        <dbReference type="PROSITE" id="PS50853"/>
    </source>
</evidence>
<dbReference type="Gene3D" id="2.60.40.10">
    <property type="entry name" value="Immunoglobulins"/>
    <property type="match status" value="1"/>
</dbReference>
<dbReference type="SUPFAM" id="SSF51445">
    <property type="entry name" value="(Trans)glycosidases"/>
    <property type="match status" value="1"/>
</dbReference>
<dbReference type="KEGG" id="harc:HARCEL1_02525"/>
<keyword evidence="4" id="KW-0964">Secreted</keyword>
<comment type="catalytic activity">
    <reaction evidence="1">
        <text>Random hydrolysis of (1-&gt;4)-beta-D-mannosidic linkages in mannans, galactomannans and glucomannans.</text>
        <dbReference type="EC" id="3.2.1.78"/>
    </reaction>
</comment>
<gene>
    <name evidence="10" type="ORF">HARCEL1_02525</name>
</gene>
<sequence>MTVRDHTTSDRAERNRTTRRTFLRAAGATALAAGIGTASLSGTAAAAPNDSFVETDGAQFVIDGEPVYLNGSNNFWLMDTYYGTPSLHDTVFSLYDRLGLNFVRTWGFNDGESEHGPTLQPSPGEYNEEAFERFDSLVAKAGEYGIKLVLPLVNNWEEYGGKGQYVSWVDGASSGDDFYTNEECKQLYKDYVEYVLTRENTITGVEYRNDPAIAVWELANEPRASSLSVEELTGWVEEMSAHIKSIDSNHLVSTGSEGFYTGGEHGSSYPYRANEGVDYVAQHQVDTIDCCSYHMYPIAWNLGADNGSDWIAQHHVDAQETIGKPAYAGEFGLSTSDVSMSERNSYYQDWYDTLDTEDAAGAMVWQVVDGSRESPPRLDSPTHGIYEDDTETLSIVQDYGARARAKSGTALEPDAPSAPTGVGLSGRTDTSIDVVWNATVGWGAGADHYAVTLDGEEATTLPAGTTSTTVTGLDPSTEYTLAVRAVDVNGTRSASSETVTLATLPSEVSTVVDPCADTSMLAEASDLDALTTDTTNPEYFVRPDGEADDARINRSAAEDVAMVYRVDGDLLDLAVEFHENASEGGDIEYYESTDGGASWQAVEVRRTEYSPPSSGGWSSQLHSKTGFSEGVDRVKLVLTGGSAAWAVQVGTVELTVGDGSDEPAAPPAVGGSANAPTDPDGDTLFEDVDGDGELNFPDVNTLFQNTESASVQDNAGFYDFSGDGVVDMQDVLALFELV</sequence>
<dbReference type="EMBL" id="CP028858">
    <property type="protein sequence ID" value="AWB26665.1"/>
    <property type="molecule type" value="Genomic_DNA"/>
</dbReference>
<dbReference type="PANTHER" id="PTHR31451:SF39">
    <property type="entry name" value="MANNAN ENDO-1,4-BETA-MANNOSIDASE 1"/>
    <property type="match status" value="1"/>
</dbReference>
<feature type="domain" description="Fibronectin type-III" evidence="9">
    <location>
        <begin position="415"/>
        <end position="506"/>
    </location>
</feature>
<dbReference type="PROSITE" id="PS51318">
    <property type="entry name" value="TAT"/>
    <property type="match status" value="1"/>
</dbReference>
<keyword evidence="5" id="KW-0732">Signal</keyword>
<dbReference type="PANTHER" id="PTHR31451">
    <property type="match status" value="1"/>
</dbReference>
<evidence type="ECO:0000313" key="10">
    <source>
        <dbReference type="EMBL" id="AWB26665.1"/>
    </source>
</evidence>
<reference evidence="10 11" key="1">
    <citation type="submission" date="2018-04" db="EMBL/GenBank/DDBJ databases">
        <title>Halococcoides cellulosivorans gen. nov., sp. nov., an extremely halophilic cellulose-utilizing haloarchaeon from hypersaline lakes.</title>
        <authorList>
            <person name="Sorokin D.Y."/>
            <person name="Toshchakov S.V."/>
            <person name="Samarov N.I."/>
            <person name="Korzhenkov A."/>
            <person name="Kublanov I.V."/>
        </authorList>
    </citation>
    <scope>NUCLEOTIDE SEQUENCE [LARGE SCALE GENOMIC DNA]</scope>
    <source>
        <strain evidence="10 11">HArcel1</strain>
    </source>
</reference>
<evidence type="ECO:0000256" key="5">
    <source>
        <dbReference type="ARBA" id="ARBA00022729"/>
    </source>
</evidence>
<feature type="region of interest" description="Disordered" evidence="8">
    <location>
        <begin position="656"/>
        <end position="682"/>
    </location>
</feature>
<evidence type="ECO:0000256" key="1">
    <source>
        <dbReference type="ARBA" id="ARBA00001678"/>
    </source>
</evidence>
<evidence type="ECO:0000256" key="6">
    <source>
        <dbReference type="ARBA" id="ARBA00022801"/>
    </source>
</evidence>
<evidence type="ECO:0000256" key="2">
    <source>
        <dbReference type="ARBA" id="ARBA00004613"/>
    </source>
</evidence>
<comment type="subcellular location">
    <subcellularLocation>
        <location evidence="2">Secreted</location>
    </subcellularLocation>
</comment>
<dbReference type="Gene3D" id="3.20.20.80">
    <property type="entry name" value="Glycosidases"/>
    <property type="match status" value="1"/>
</dbReference>
<organism evidence="10 11">
    <name type="scientific">Halococcoides cellulosivorans</name>
    <dbReference type="NCBI Taxonomy" id="1679096"/>
    <lineage>
        <taxon>Archaea</taxon>
        <taxon>Methanobacteriati</taxon>
        <taxon>Methanobacteriota</taxon>
        <taxon>Stenosarchaea group</taxon>
        <taxon>Halobacteria</taxon>
        <taxon>Halobacteriales</taxon>
        <taxon>Haloarculaceae</taxon>
        <taxon>Halococcoides</taxon>
    </lineage>
</organism>
<dbReference type="InterPro" id="IPR045053">
    <property type="entry name" value="MAN-like"/>
</dbReference>
<accession>A0A2R4WYR1</accession>
<dbReference type="InterPro" id="IPR001547">
    <property type="entry name" value="Glyco_hydro_5"/>
</dbReference>
<dbReference type="GO" id="GO:0000272">
    <property type="term" value="P:polysaccharide catabolic process"/>
    <property type="evidence" value="ECO:0007669"/>
    <property type="project" value="InterPro"/>
</dbReference>
<keyword evidence="11" id="KW-1185">Reference proteome</keyword>
<dbReference type="InterPro" id="IPR017853">
    <property type="entry name" value="GH"/>
</dbReference>
<dbReference type="AlphaFoldDB" id="A0A2R4WYR1"/>
<dbReference type="InterPro" id="IPR018247">
    <property type="entry name" value="EF_Hand_1_Ca_BS"/>
</dbReference>
<proteinExistence type="predicted"/>
<dbReference type="GO" id="GO:0005576">
    <property type="term" value="C:extracellular region"/>
    <property type="evidence" value="ECO:0007669"/>
    <property type="project" value="UniProtKB-SubCell"/>
</dbReference>
<dbReference type="SUPFAM" id="SSF49265">
    <property type="entry name" value="Fibronectin type III"/>
    <property type="match status" value="1"/>
</dbReference>
<evidence type="ECO:0000256" key="4">
    <source>
        <dbReference type="ARBA" id="ARBA00022525"/>
    </source>
</evidence>
<dbReference type="SUPFAM" id="SSF63446">
    <property type="entry name" value="Type I dockerin domain"/>
    <property type="match status" value="1"/>
</dbReference>